<dbReference type="InterPro" id="IPR012675">
    <property type="entry name" value="Beta-grasp_dom_sf"/>
</dbReference>
<dbReference type="Proteomes" id="UP000603912">
    <property type="component" value="Unassembled WGS sequence"/>
</dbReference>
<gene>
    <name evidence="3" type="ORF">GCM10007036_29200</name>
</gene>
<dbReference type="InterPro" id="IPR036010">
    <property type="entry name" value="2Fe-2S_ferredoxin-like_sf"/>
</dbReference>
<feature type="domain" description="2Fe-2S ferredoxin-type" evidence="2">
    <location>
        <begin position="249"/>
        <end position="345"/>
    </location>
</feature>
<dbReference type="GO" id="GO:0016020">
    <property type="term" value="C:membrane"/>
    <property type="evidence" value="ECO:0007669"/>
    <property type="project" value="InterPro"/>
</dbReference>
<name>A0A917I7R6_9HYPH</name>
<organism evidence="3 4">
    <name type="scientific">Alsobacter metallidurans</name>
    <dbReference type="NCBI Taxonomy" id="340221"/>
    <lineage>
        <taxon>Bacteria</taxon>
        <taxon>Pseudomonadati</taxon>
        <taxon>Pseudomonadota</taxon>
        <taxon>Alphaproteobacteria</taxon>
        <taxon>Hyphomicrobiales</taxon>
        <taxon>Alsobacteraceae</taxon>
        <taxon>Alsobacter</taxon>
    </lineage>
</organism>
<protein>
    <recommendedName>
        <fullName evidence="2">2Fe-2S ferredoxin-type domain-containing protein</fullName>
    </recommendedName>
</protein>
<keyword evidence="4" id="KW-1185">Reference proteome</keyword>
<sequence>MAIRVVRLASGLLLMAFVFTHLATLAAGLMSLDAINAAAGMLMAPWMTGVGTALLAGSAVAHLALGLATIATKRTLAMRRGDAVQLVLGLAVLPLLTPHILTVRVANAYAPDLEVDFARLLTFYWHFAPVYAIQQLVVVLVVWSHASIGLHGWISVQRWGERAGRLVTPLLFATPILALLGFVEAGKQVLAALRDDPAFAADVEAHWARLQSAQPSLRAIAGTVSLTYWSVVVLVVAALAVGLLMRRRSPVHIRYDGGLEGVGLRGLSILEISRRSGVPHASVCSGRGRCGTCRVRVLSGAQALTPMQDVERRTLGPACAADSVRLACRARVYDDGVAVERLLAPDADAALARRLKDPDVAPAPAMEAAPAPATEAAA</sequence>
<evidence type="ECO:0000313" key="4">
    <source>
        <dbReference type="Proteomes" id="UP000603912"/>
    </source>
</evidence>
<keyword evidence="1" id="KW-0472">Membrane</keyword>
<dbReference type="InterPro" id="IPR001041">
    <property type="entry name" value="2Fe-2S_ferredoxin-type"/>
</dbReference>
<evidence type="ECO:0000256" key="1">
    <source>
        <dbReference type="SAM" id="Phobius"/>
    </source>
</evidence>
<feature type="transmembrane region" description="Helical" evidence="1">
    <location>
        <begin position="163"/>
        <end position="183"/>
    </location>
</feature>
<dbReference type="InterPro" id="IPR034804">
    <property type="entry name" value="SQR/QFR_C/D"/>
</dbReference>
<dbReference type="SUPFAM" id="SSF54292">
    <property type="entry name" value="2Fe-2S ferredoxin-like"/>
    <property type="match status" value="1"/>
</dbReference>
<dbReference type="CDD" id="cd00207">
    <property type="entry name" value="fer2"/>
    <property type="match status" value="1"/>
</dbReference>
<dbReference type="Pfam" id="PF00111">
    <property type="entry name" value="Fer2"/>
    <property type="match status" value="1"/>
</dbReference>
<dbReference type="Gene3D" id="3.10.20.30">
    <property type="match status" value="1"/>
</dbReference>
<reference evidence="3" key="2">
    <citation type="submission" date="2020-09" db="EMBL/GenBank/DDBJ databases">
        <authorList>
            <person name="Sun Q."/>
            <person name="Zhou Y."/>
        </authorList>
    </citation>
    <scope>NUCLEOTIDE SEQUENCE</scope>
    <source>
        <strain evidence="3">CGMCC 1.12214</strain>
    </source>
</reference>
<feature type="transmembrane region" description="Helical" evidence="1">
    <location>
        <begin position="83"/>
        <end position="103"/>
    </location>
</feature>
<reference evidence="3" key="1">
    <citation type="journal article" date="2014" name="Int. J. Syst. Evol. Microbiol.">
        <title>Complete genome sequence of Corynebacterium casei LMG S-19264T (=DSM 44701T), isolated from a smear-ripened cheese.</title>
        <authorList>
            <consortium name="US DOE Joint Genome Institute (JGI-PGF)"/>
            <person name="Walter F."/>
            <person name="Albersmeier A."/>
            <person name="Kalinowski J."/>
            <person name="Ruckert C."/>
        </authorList>
    </citation>
    <scope>NUCLEOTIDE SEQUENCE</scope>
    <source>
        <strain evidence="3">CGMCC 1.12214</strain>
    </source>
</reference>
<accession>A0A917I7R6</accession>
<dbReference type="EMBL" id="BMES01000002">
    <property type="protein sequence ID" value="GGH23435.1"/>
    <property type="molecule type" value="Genomic_DNA"/>
</dbReference>
<comment type="caution">
    <text evidence="3">The sequence shown here is derived from an EMBL/GenBank/DDBJ whole genome shotgun (WGS) entry which is preliminary data.</text>
</comment>
<evidence type="ECO:0000313" key="3">
    <source>
        <dbReference type="EMBL" id="GGH23435.1"/>
    </source>
</evidence>
<dbReference type="GO" id="GO:0051536">
    <property type="term" value="F:iron-sulfur cluster binding"/>
    <property type="evidence" value="ECO:0007669"/>
    <property type="project" value="InterPro"/>
</dbReference>
<dbReference type="Gene3D" id="1.20.1300.10">
    <property type="entry name" value="Fumarate reductase/succinate dehydrogenase, transmembrane subunit"/>
    <property type="match status" value="1"/>
</dbReference>
<dbReference type="SUPFAM" id="SSF81343">
    <property type="entry name" value="Fumarate reductase respiratory complex transmembrane subunits"/>
    <property type="match status" value="1"/>
</dbReference>
<dbReference type="PROSITE" id="PS51085">
    <property type="entry name" value="2FE2S_FER_2"/>
    <property type="match status" value="1"/>
</dbReference>
<keyword evidence="1" id="KW-0812">Transmembrane</keyword>
<feature type="transmembrane region" description="Helical" evidence="1">
    <location>
        <begin position="53"/>
        <end position="71"/>
    </location>
</feature>
<feature type="transmembrane region" description="Helical" evidence="1">
    <location>
        <begin position="123"/>
        <end position="143"/>
    </location>
</feature>
<evidence type="ECO:0000259" key="2">
    <source>
        <dbReference type="PROSITE" id="PS51085"/>
    </source>
</evidence>
<keyword evidence="1" id="KW-1133">Transmembrane helix</keyword>
<feature type="transmembrane region" description="Helical" evidence="1">
    <location>
        <begin position="226"/>
        <end position="245"/>
    </location>
</feature>
<dbReference type="AlphaFoldDB" id="A0A917I7R6"/>
<proteinExistence type="predicted"/>